<keyword evidence="3" id="KW-1185">Reference proteome</keyword>
<gene>
    <name evidence="2" type="ORF">PVK06_028045</name>
</gene>
<accession>A0ABR0P3A4</accession>
<keyword evidence="1" id="KW-1133">Transmembrane helix</keyword>
<feature type="transmembrane region" description="Helical" evidence="1">
    <location>
        <begin position="20"/>
        <end position="46"/>
    </location>
</feature>
<name>A0ABR0P3A4_GOSAR</name>
<dbReference type="Proteomes" id="UP001358586">
    <property type="component" value="Chromosome 8"/>
</dbReference>
<keyword evidence="1" id="KW-0472">Membrane</keyword>
<organism evidence="2 3">
    <name type="scientific">Gossypium arboreum</name>
    <name type="common">Tree cotton</name>
    <name type="synonym">Gossypium nanking</name>
    <dbReference type="NCBI Taxonomy" id="29729"/>
    <lineage>
        <taxon>Eukaryota</taxon>
        <taxon>Viridiplantae</taxon>
        <taxon>Streptophyta</taxon>
        <taxon>Embryophyta</taxon>
        <taxon>Tracheophyta</taxon>
        <taxon>Spermatophyta</taxon>
        <taxon>Magnoliopsida</taxon>
        <taxon>eudicotyledons</taxon>
        <taxon>Gunneridae</taxon>
        <taxon>Pentapetalae</taxon>
        <taxon>rosids</taxon>
        <taxon>malvids</taxon>
        <taxon>Malvales</taxon>
        <taxon>Malvaceae</taxon>
        <taxon>Malvoideae</taxon>
        <taxon>Gossypium</taxon>
    </lineage>
</organism>
<evidence type="ECO:0000313" key="3">
    <source>
        <dbReference type="Proteomes" id="UP001358586"/>
    </source>
</evidence>
<sequence>MTAVVSSELIHLASPLFRWGFVLCVYIAPGIGVINMHISLQLFVLFQQLLLEGLLLYELCLLKDHLFPHEPYLLLDGRNCWGCLLDERKWRPLAGRKVQIQRFGHVSTEYAIFSAFWTGALGKLHTYWTQVWMAYDVRGPFSESFGRMRSETAIFPRFLRAGFATLPCELDPRTNVTSFRKVLVRWVYSLVLKAGSPYYLLVVGSWIGGSDSF</sequence>
<feature type="transmembrane region" description="Helical" evidence="1">
    <location>
        <begin position="186"/>
        <end position="207"/>
    </location>
</feature>
<protein>
    <recommendedName>
        <fullName evidence="4">Wax synthase domain-containing protein</fullName>
    </recommendedName>
</protein>
<evidence type="ECO:0000256" key="1">
    <source>
        <dbReference type="SAM" id="Phobius"/>
    </source>
</evidence>
<evidence type="ECO:0000313" key="2">
    <source>
        <dbReference type="EMBL" id="KAK5812609.1"/>
    </source>
</evidence>
<reference evidence="2 3" key="1">
    <citation type="submission" date="2023-03" db="EMBL/GenBank/DDBJ databases">
        <title>WGS of Gossypium arboreum.</title>
        <authorList>
            <person name="Yu D."/>
        </authorList>
    </citation>
    <scope>NUCLEOTIDE SEQUENCE [LARGE SCALE GENOMIC DNA]</scope>
    <source>
        <tissue evidence="2">Leaf</tissue>
    </source>
</reference>
<keyword evidence="1" id="KW-0812">Transmembrane</keyword>
<evidence type="ECO:0008006" key="4">
    <source>
        <dbReference type="Google" id="ProtNLM"/>
    </source>
</evidence>
<dbReference type="EMBL" id="JARKNE010000008">
    <property type="protein sequence ID" value="KAK5812609.1"/>
    <property type="molecule type" value="Genomic_DNA"/>
</dbReference>
<proteinExistence type="predicted"/>
<comment type="caution">
    <text evidence="2">The sequence shown here is derived from an EMBL/GenBank/DDBJ whole genome shotgun (WGS) entry which is preliminary data.</text>
</comment>